<evidence type="ECO:0000256" key="6">
    <source>
        <dbReference type="ARBA" id="ARBA00023128"/>
    </source>
</evidence>
<comment type="catalytic activity">
    <reaction evidence="13">
        <text>S-hexadecanoyl-L-cysteinyl-[protein] + H2O = L-cysteinyl-[protein] + hexadecanoate + H(+)</text>
        <dbReference type="Rhea" id="RHEA:19233"/>
        <dbReference type="Rhea" id="RHEA-COMP:10131"/>
        <dbReference type="Rhea" id="RHEA-COMP:11032"/>
        <dbReference type="ChEBI" id="CHEBI:7896"/>
        <dbReference type="ChEBI" id="CHEBI:15377"/>
        <dbReference type="ChEBI" id="CHEBI:15378"/>
        <dbReference type="ChEBI" id="CHEBI:29950"/>
        <dbReference type="ChEBI" id="CHEBI:74151"/>
        <dbReference type="EC" id="3.1.2.22"/>
    </reaction>
    <physiologicalReaction direction="left-to-right" evidence="13">
        <dbReference type="Rhea" id="RHEA:19234"/>
    </physiologicalReaction>
</comment>
<dbReference type="EMBL" id="AFYH01121305">
    <property type="status" value="NOT_ANNOTATED_CDS"/>
    <property type="molecule type" value="Genomic_DNA"/>
</dbReference>
<dbReference type="AlphaFoldDB" id="H3AV70"/>
<evidence type="ECO:0000256" key="9">
    <source>
        <dbReference type="ARBA" id="ARBA00041520"/>
    </source>
</evidence>
<evidence type="ECO:0000256" key="14">
    <source>
        <dbReference type="ARBA" id="ARBA00047972"/>
    </source>
</evidence>
<dbReference type="GO" id="GO:0005739">
    <property type="term" value="C:mitochondrion"/>
    <property type="evidence" value="ECO:0007669"/>
    <property type="project" value="UniProtKB-SubCell"/>
</dbReference>
<evidence type="ECO:0000256" key="7">
    <source>
        <dbReference type="ARBA" id="ARBA00039132"/>
    </source>
</evidence>
<dbReference type="ESTHER" id="latch-h3av70">
    <property type="family name" value="ABHD10"/>
</dbReference>
<dbReference type="EMBL" id="AFYH01121307">
    <property type="status" value="NOT_ANNOTATED_CDS"/>
    <property type="molecule type" value="Genomic_DNA"/>
</dbReference>
<dbReference type="EMBL" id="AFYH01121306">
    <property type="status" value="NOT_ANNOTATED_CDS"/>
    <property type="molecule type" value="Genomic_DNA"/>
</dbReference>
<comment type="function">
    <text evidence="12">Acts as an acyl-protein thioesterase that hydrolyzes fatty acids from acylated residues in proteins. Regulates the mitochondrial S-depalmitoylation of the nucleophilic active site residue of peroxiredoxin-5/PRDX5, a key antioxidant protein, therefore modulating mitochondrial antioxidant ability. Also catalyzes the deglucuronidation of mycophenolic acid acyl-glucuronide, an active metabolite of the immunosuppressant drug mycophenolate.</text>
</comment>
<reference evidence="16" key="3">
    <citation type="submission" date="2025-09" db="UniProtKB">
        <authorList>
            <consortium name="Ensembl"/>
        </authorList>
    </citation>
    <scope>IDENTIFICATION</scope>
</reference>
<dbReference type="EC" id="3.1.2.22" evidence="3"/>
<keyword evidence="5" id="KW-0809">Transit peptide</keyword>
<evidence type="ECO:0000256" key="8">
    <source>
        <dbReference type="ARBA" id="ARBA00039314"/>
    </source>
</evidence>
<dbReference type="STRING" id="7897.ENSLACP00000013541"/>
<evidence type="ECO:0000256" key="3">
    <source>
        <dbReference type="ARBA" id="ARBA00012423"/>
    </source>
</evidence>
<dbReference type="PANTHER" id="PTHR16138">
    <property type="entry name" value="MYCOPHENOLIC ACID ACYL-GLUCURONIDE ESTERASE, MITOCHONDRIAL"/>
    <property type="match status" value="1"/>
</dbReference>
<dbReference type="InterPro" id="IPR000073">
    <property type="entry name" value="AB_hydrolase_1"/>
</dbReference>
<evidence type="ECO:0000259" key="15">
    <source>
        <dbReference type="Pfam" id="PF00561"/>
    </source>
</evidence>
<evidence type="ECO:0000256" key="13">
    <source>
        <dbReference type="ARBA" id="ARBA00047409"/>
    </source>
</evidence>
<evidence type="ECO:0000256" key="10">
    <source>
        <dbReference type="ARBA" id="ARBA00042645"/>
    </source>
</evidence>
<evidence type="ECO:0000256" key="12">
    <source>
        <dbReference type="ARBA" id="ARBA00046047"/>
    </source>
</evidence>
<dbReference type="FunCoup" id="H3AV70">
    <property type="interactions" value="1268"/>
</dbReference>
<evidence type="ECO:0000313" key="17">
    <source>
        <dbReference type="Proteomes" id="UP000008672"/>
    </source>
</evidence>
<dbReference type="GeneTree" id="ENSGT00390000017765"/>
<feature type="domain" description="AB hydrolase-1" evidence="15">
    <location>
        <begin position="60"/>
        <end position="162"/>
    </location>
</feature>
<dbReference type="Pfam" id="PF00561">
    <property type="entry name" value="Abhydrolase_1"/>
    <property type="match status" value="1"/>
</dbReference>
<accession>H3AV70</accession>
<dbReference type="InParanoid" id="H3AV70"/>
<comment type="similarity">
    <text evidence="2">Belongs to the AB hydrolase superfamily.</text>
</comment>
<dbReference type="SUPFAM" id="SSF53474">
    <property type="entry name" value="alpha/beta-Hydrolases"/>
    <property type="match status" value="1"/>
</dbReference>
<evidence type="ECO:0000313" key="16">
    <source>
        <dbReference type="Ensembl" id="ENSLACP00000013541.1"/>
    </source>
</evidence>
<reference evidence="16" key="2">
    <citation type="submission" date="2025-08" db="UniProtKB">
        <authorList>
            <consortium name="Ensembl"/>
        </authorList>
    </citation>
    <scope>IDENTIFICATION</scope>
</reference>
<dbReference type="EC" id="3.1.1.93" evidence="7"/>
<dbReference type="OMA" id="TISRWLE"/>
<dbReference type="FunFam" id="3.40.50.1820:FF:000164">
    <property type="entry name" value="Mycophenolic acid acyl-glucuronide esterase, mitochondrial"/>
    <property type="match status" value="1"/>
</dbReference>
<name>H3AV70_LATCH</name>
<keyword evidence="4" id="KW-0378">Hydrolase</keyword>
<dbReference type="EMBL" id="AFYH01121304">
    <property type="status" value="NOT_ANNOTATED_CDS"/>
    <property type="molecule type" value="Genomic_DNA"/>
</dbReference>
<evidence type="ECO:0000256" key="4">
    <source>
        <dbReference type="ARBA" id="ARBA00022801"/>
    </source>
</evidence>
<evidence type="ECO:0000256" key="5">
    <source>
        <dbReference type="ARBA" id="ARBA00022946"/>
    </source>
</evidence>
<dbReference type="EMBL" id="AFYH01121303">
    <property type="status" value="NOT_ANNOTATED_CDS"/>
    <property type="molecule type" value="Genomic_DNA"/>
</dbReference>
<evidence type="ECO:0000256" key="2">
    <source>
        <dbReference type="ARBA" id="ARBA00008645"/>
    </source>
</evidence>
<keyword evidence="17" id="KW-1185">Reference proteome</keyword>
<dbReference type="GO" id="GO:0008474">
    <property type="term" value="F:palmitoyl-(protein) hydrolase activity"/>
    <property type="evidence" value="ECO:0007669"/>
    <property type="project" value="UniProtKB-EC"/>
</dbReference>
<dbReference type="Proteomes" id="UP000008672">
    <property type="component" value="Unassembled WGS sequence"/>
</dbReference>
<evidence type="ECO:0000256" key="1">
    <source>
        <dbReference type="ARBA" id="ARBA00004173"/>
    </source>
</evidence>
<dbReference type="Gene3D" id="3.40.50.1820">
    <property type="entry name" value="alpha/beta hydrolase"/>
    <property type="match status" value="1"/>
</dbReference>
<dbReference type="PANTHER" id="PTHR16138:SF7">
    <property type="entry name" value="PALMITOYL-PROTEIN THIOESTERASE ABHD10, MITOCHONDRIAL"/>
    <property type="match status" value="1"/>
</dbReference>
<dbReference type="Ensembl" id="ENSLACT00000013637.1">
    <property type="protein sequence ID" value="ENSLACP00000013541.1"/>
    <property type="gene ID" value="ENSLACG00000011922.1"/>
</dbReference>
<reference evidence="17" key="1">
    <citation type="submission" date="2011-08" db="EMBL/GenBank/DDBJ databases">
        <title>The draft genome of Latimeria chalumnae.</title>
        <authorList>
            <person name="Di Palma F."/>
            <person name="Alfoldi J."/>
            <person name="Johnson J."/>
            <person name="Berlin A."/>
            <person name="Gnerre S."/>
            <person name="Jaffe D."/>
            <person name="MacCallum I."/>
            <person name="Young S."/>
            <person name="Walker B.J."/>
            <person name="Lander E."/>
            <person name="Lindblad-Toh K."/>
        </authorList>
    </citation>
    <scope>NUCLEOTIDE SEQUENCE [LARGE SCALE GENOMIC DNA]</scope>
    <source>
        <strain evidence="17">Wild caught</strain>
    </source>
</reference>
<dbReference type="eggNOG" id="ENOG502QT21">
    <property type="taxonomic scope" value="Eukaryota"/>
</dbReference>
<evidence type="ECO:0000256" key="11">
    <source>
        <dbReference type="ARBA" id="ARBA00042704"/>
    </source>
</evidence>
<proteinExistence type="inferred from homology"/>
<gene>
    <name evidence="16" type="primary">ABHD10</name>
</gene>
<dbReference type="GO" id="GO:0102390">
    <property type="term" value="F:mycophenolic acid acyl-glucuronide esterase activity"/>
    <property type="evidence" value="ECO:0007669"/>
    <property type="project" value="UniProtKB-EC"/>
</dbReference>
<protein>
    <recommendedName>
        <fullName evidence="8">Palmitoyl-protein thioesterase ABHD10, mitochondrial</fullName>
        <ecNumber evidence="7">3.1.1.93</ecNumber>
        <ecNumber evidence="3">3.1.2.22</ecNumber>
    </recommendedName>
    <alternativeName>
        <fullName evidence="10">Acyl-protein thioesterase ABHD10</fullName>
    </alternativeName>
    <alternativeName>
        <fullName evidence="11">Alpha/beta hydrolase domain-containing protein 10</fullName>
    </alternativeName>
    <alternativeName>
        <fullName evidence="9">Mycophenolic acid acyl-glucuronide esterase, mitochondrial</fullName>
    </alternativeName>
</protein>
<dbReference type="InterPro" id="IPR029058">
    <property type="entry name" value="AB_hydrolase_fold"/>
</dbReference>
<sequence>MRGWWKRIVEFKHGGEFLYKHNRNISIFAACRQKSSVQFLSRPNLPKLAYQSLKGKNPGVVYLPGFGTTMAAQKAIALEEFCKSLGHAFIRFDYTGCGASEGNNAECTLGRWKKDVLSVLDELTKGPQILVGSSMGGWLMLLVALSRPDRIAALVGVSTAADFFVSAYNRLPIDVRKEIEDAGEWKLYTRQIEEGVYNIQYSFIKEAQNHCLLNSPIPITCPVRLIHGMKDEDVPWQISMQVADRLLSTDVDVILRKHGQHRMTEKDDIKLMVYTVDDLIDKLTTL</sequence>
<comment type="catalytic activity">
    <reaction evidence="14">
        <text>mycophenolic acid O-acyl-beta-D-glucuronide + H2O = mycophenolate + D-glucuronate + H(+)</text>
        <dbReference type="Rhea" id="RHEA:34179"/>
        <dbReference type="ChEBI" id="CHEBI:15377"/>
        <dbReference type="ChEBI" id="CHEBI:15378"/>
        <dbReference type="ChEBI" id="CHEBI:58720"/>
        <dbReference type="ChEBI" id="CHEBI:62932"/>
        <dbReference type="ChEBI" id="CHEBI:66982"/>
        <dbReference type="EC" id="3.1.1.93"/>
    </reaction>
    <physiologicalReaction direction="left-to-right" evidence="14">
        <dbReference type="Rhea" id="RHEA:34180"/>
    </physiologicalReaction>
</comment>
<dbReference type="Bgee" id="ENSLACG00000011922">
    <property type="expression patterns" value="Expressed in pelvic fin and 6 other cell types or tissues"/>
</dbReference>
<dbReference type="HOGENOM" id="CLU_066961_0_0_1"/>
<keyword evidence="6" id="KW-0496">Mitochondrion</keyword>
<dbReference type="InterPro" id="IPR052382">
    <property type="entry name" value="ABHD10_acyl-thioesterase"/>
</dbReference>
<comment type="subcellular location">
    <subcellularLocation>
        <location evidence="1">Mitochondrion</location>
    </subcellularLocation>
</comment>
<dbReference type="GO" id="GO:0004553">
    <property type="term" value="F:hydrolase activity, hydrolyzing O-glycosyl compounds"/>
    <property type="evidence" value="ECO:0007669"/>
    <property type="project" value="TreeGrafter"/>
</dbReference>
<organism evidence="16 17">
    <name type="scientific">Latimeria chalumnae</name>
    <name type="common">Coelacanth</name>
    <dbReference type="NCBI Taxonomy" id="7897"/>
    <lineage>
        <taxon>Eukaryota</taxon>
        <taxon>Metazoa</taxon>
        <taxon>Chordata</taxon>
        <taxon>Craniata</taxon>
        <taxon>Vertebrata</taxon>
        <taxon>Euteleostomi</taxon>
        <taxon>Coelacanthiformes</taxon>
        <taxon>Coelacanthidae</taxon>
        <taxon>Latimeria</taxon>
    </lineage>
</organism>